<evidence type="ECO:0000256" key="1">
    <source>
        <dbReference type="SAM" id="Coils"/>
    </source>
</evidence>
<reference evidence="2 3" key="1">
    <citation type="journal article" date="2014" name="Genome Announc.">
        <title>Genome Sequence of Yersinia similis Y228T, a Member of the Yersinia pseudotuberculosis Complex.</title>
        <authorList>
            <person name="Sprague L.D."/>
            <person name="Neubauer H."/>
        </authorList>
    </citation>
    <scope>NUCLEOTIDE SEQUENCE [LARGE SCALE GENOMIC DNA]</scope>
    <source>
        <strain evidence="2 3">228</strain>
    </source>
</reference>
<sequence>MSKIISVKMARPSEDEVKSLWQLFHATEAAEDRWHRESSAQFLERFDDQEISDEERTFIAVAWDSLVQGHGGFGRFIGAYETLIYNFQDPDADHVATHPKFNALLTESELLPVVFEGYHEAKNTIADLEKKNQMLAIENMVLQEKAARELSGAWIMNRLVVGSIAAISLIHAGQFTSAKDWLLENMEGIDIDIPTYQSDTQLNEWAKSQQEGYLTHTQALKIIKQQIPETAQVINEYQAQGVELAADGFHKSVFSAIEEDGVIKSLLYIKADLIQFAANLRGSHEIKS</sequence>
<feature type="coiled-coil region" evidence="1">
    <location>
        <begin position="118"/>
        <end position="145"/>
    </location>
</feature>
<gene>
    <name evidence="2" type="ORF">BF17_18005</name>
</gene>
<keyword evidence="1" id="KW-0175">Coiled coil</keyword>
<dbReference type="Proteomes" id="UP000019439">
    <property type="component" value="Chromosome"/>
</dbReference>
<protein>
    <submittedName>
        <fullName evidence="2">Uncharacterized protein</fullName>
    </submittedName>
</protein>
<evidence type="ECO:0000313" key="2">
    <source>
        <dbReference type="EMBL" id="AHK22006.1"/>
    </source>
</evidence>
<dbReference type="EMBL" id="CP007230">
    <property type="protein sequence ID" value="AHK22006.1"/>
    <property type="molecule type" value="Genomic_DNA"/>
</dbReference>
<dbReference type="GeneID" id="96665322"/>
<organism evidence="2 3">
    <name type="scientific">Yersinia similis</name>
    <dbReference type="NCBI Taxonomy" id="367190"/>
    <lineage>
        <taxon>Bacteria</taxon>
        <taxon>Pseudomonadati</taxon>
        <taxon>Pseudomonadota</taxon>
        <taxon>Gammaproteobacteria</taxon>
        <taxon>Enterobacterales</taxon>
        <taxon>Yersiniaceae</taxon>
        <taxon>Yersinia</taxon>
    </lineage>
</organism>
<name>A0ABM5Q4A8_9GAMM</name>
<dbReference type="RefSeq" id="WP_025383616.1">
    <property type="nucleotide sequence ID" value="NZ_CGBP01000002.1"/>
</dbReference>
<accession>A0ABM5Q4A8</accession>
<keyword evidence="3" id="KW-1185">Reference proteome</keyword>
<evidence type="ECO:0000313" key="3">
    <source>
        <dbReference type="Proteomes" id="UP000019439"/>
    </source>
</evidence>
<proteinExistence type="predicted"/>